<dbReference type="GO" id="GO:0008168">
    <property type="term" value="F:methyltransferase activity"/>
    <property type="evidence" value="ECO:0007669"/>
    <property type="project" value="UniProtKB-KW"/>
</dbReference>
<dbReference type="Proteomes" id="UP000886780">
    <property type="component" value="Unassembled WGS sequence"/>
</dbReference>
<protein>
    <submittedName>
        <fullName evidence="1">Class I SAM-dependent methyltransferase</fullName>
    </submittedName>
</protein>
<evidence type="ECO:0000313" key="1">
    <source>
        <dbReference type="EMBL" id="HIX52314.1"/>
    </source>
</evidence>
<dbReference type="Gene3D" id="3.40.50.150">
    <property type="entry name" value="Vaccinia Virus protein VP39"/>
    <property type="match status" value="1"/>
</dbReference>
<dbReference type="EMBL" id="DXEU01000102">
    <property type="protein sequence ID" value="HIX52314.1"/>
    <property type="molecule type" value="Genomic_DNA"/>
</dbReference>
<keyword evidence="1" id="KW-0808">Transferase</keyword>
<sequence>MRACIACGCGLPEQPLMTLDHMPASAQNIPDGETVAADEGITLNLCQCPSCGLVQFDCEPVDYYRDVIRAGGFSTTMVELRRRQYRHLIETWHLEGKKFVEVGCGRGEFLSVLTEFPVSASGIEHKEDLVKIARENGLQVTRGFAETEETVFPDGPYDVFLSFNFLEHQPEPGVMLRCIRRNLREGGMGLITVPSLEYILQYDGYYELIHDHIAYYTFET</sequence>
<name>A0A9D2AX28_9FIRM</name>
<reference evidence="1" key="1">
    <citation type="journal article" date="2021" name="PeerJ">
        <title>Extensive microbial diversity within the chicken gut microbiome revealed by metagenomics and culture.</title>
        <authorList>
            <person name="Gilroy R."/>
            <person name="Ravi A."/>
            <person name="Getino M."/>
            <person name="Pursley I."/>
            <person name="Horton D.L."/>
            <person name="Alikhan N.F."/>
            <person name="Baker D."/>
            <person name="Gharbi K."/>
            <person name="Hall N."/>
            <person name="Watson M."/>
            <person name="Adriaenssens E.M."/>
            <person name="Foster-Nyarko E."/>
            <person name="Jarju S."/>
            <person name="Secka A."/>
            <person name="Antonio M."/>
            <person name="Oren A."/>
            <person name="Chaudhuri R.R."/>
            <person name="La Ragione R."/>
            <person name="Hildebrand F."/>
            <person name="Pallen M.J."/>
        </authorList>
    </citation>
    <scope>NUCLEOTIDE SEQUENCE</scope>
    <source>
        <strain evidence="1">ChiGjej4B4-12881</strain>
    </source>
</reference>
<gene>
    <name evidence="1" type="ORF">IAA28_05875</name>
</gene>
<dbReference type="SUPFAM" id="SSF53335">
    <property type="entry name" value="S-adenosyl-L-methionine-dependent methyltransferases"/>
    <property type="match status" value="1"/>
</dbReference>
<reference evidence="1" key="2">
    <citation type="submission" date="2021-04" db="EMBL/GenBank/DDBJ databases">
        <authorList>
            <person name="Gilroy R."/>
        </authorList>
    </citation>
    <scope>NUCLEOTIDE SEQUENCE</scope>
    <source>
        <strain evidence="1">ChiGjej4B4-12881</strain>
    </source>
</reference>
<dbReference type="Pfam" id="PF13489">
    <property type="entry name" value="Methyltransf_23"/>
    <property type="match status" value="1"/>
</dbReference>
<feature type="non-terminal residue" evidence="1">
    <location>
        <position position="220"/>
    </location>
</feature>
<dbReference type="CDD" id="cd02440">
    <property type="entry name" value="AdoMet_MTases"/>
    <property type="match status" value="1"/>
</dbReference>
<accession>A0A9D2AX28</accession>
<comment type="caution">
    <text evidence="1">The sequence shown here is derived from an EMBL/GenBank/DDBJ whole genome shotgun (WGS) entry which is preliminary data.</text>
</comment>
<dbReference type="PANTHER" id="PTHR43861">
    <property type="entry name" value="TRANS-ACONITATE 2-METHYLTRANSFERASE-RELATED"/>
    <property type="match status" value="1"/>
</dbReference>
<dbReference type="InterPro" id="IPR029063">
    <property type="entry name" value="SAM-dependent_MTases_sf"/>
</dbReference>
<dbReference type="GO" id="GO:0032259">
    <property type="term" value="P:methylation"/>
    <property type="evidence" value="ECO:0007669"/>
    <property type="project" value="UniProtKB-KW"/>
</dbReference>
<evidence type="ECO:0000313" key="2">
    <source>
        <dbReference type="Proteomes" id="UP000886780"/>
    </source>
</evidence>
<proteinExistence type="predicted"/>
<organism evidence="1 2">
    <name type="scientific">Candidatus Lachnoclostridium stercoripullorum</name>
    <dbReference type="NCBI Taxonomy" id="2838635"/>
    <lineage>
        <taxon>Bacteria</taxon>
        <taxon>Bacillati</taxon>
        <taxon>Bacillota</taxon>
        <taxon>Clostridia</taxon>
        <taxon>Lachnospirales</taxon>
        <taxon>Lachnospiraceae</taxon>
    </lineage>
</organism>
<dbReference type="AlphaFoldDB" id="A0A9D2AX28"/>
<keyword evidence="1" id="KW-0489">Methyltransferase</keyword>